<dbReference type="SUPFAM" id="SSF51197">
    <property type="entry name" value="Clavaminate synthase-like"/>
    <property type="match status" value="1"/>
</dbReference>
<protein>
    <submittedName>
        <fullName evidence="1">Uncharacterized protein</fullName>
    </submittedName>
</protein>
<reference evidence="1" key="1">
    <citation type="submission" date="2023-10" db="EMBL/GenBank/DDBJ databases">
        <authorList>
            <person name="Chen Y."/>
            <person name="Shah S."/>
            <person name="Dougan E. K."/>
            <person name="Thang M."/>
            <person name="Chan C."/>
        </authorList>
    </citation>
    <scope>NUCLEOTIDE SEQUENCE [LARGE SCALE GENOMIC DNA]</scope>
</reference>
<organism evidence="1 2">
    <name type="scientific">Prorocentrum cordatum</name>
    <dbReference type="NCBI Taxonomy" id="2364126"/>
    <lineage>
        <taxon>Eukaryota</taxon>
        <taxon>Sar</taxon>
        <taxon>Alveolata</taxon>
        <taxon>Dinophyceae</taxon>
        <taxon>Prorocentrales</taxon>
        <taxon>Prorocentraceae</taxon>
        <taxon>Prorocentrum</taxon>
    </lineage>
</organism>
<dbReference type="InterPro" id="IPR027443">
    <property type="entry name" value="IPNS-like_sf"/>
</dbReference>
<dbReference type="EMBL" id="CAUYUJ010000225">
    <property type="protein sequence ID" value="CAK0789364.1"/>
    <property type="molecule type" value="Genomic_DNA"/>
</dbReference>
<proteinExistence type="predicted"/>
<accession>A0ABN9PD84</accession>
<dbReference type="Proteomes" id="UP001189429">
    <property type="component" value="Unassembled WGS sequence"/>
</dbReference>
<gene>
    <name evidence="1" type="ORF">PCOR1329_LOCUS962</name>
</gene>
<sequence length="334" mass="35929">MVPPMGRPEAPRVPSESAQERELELTAEGFETGVDYASPVNFGISDIRRAFPDWAGAARGLRVGLEAGWPRGLRRRGLRDQAAIRAQPHAREPPDVGSISSPCAGWASELPAFLALAPGQAAPALCGAATHAELLRREAAAFNERGEDLRCLLDRDCQDVVALRSGLEVARLRSELEAVEREHAFLDKTAVLSATQEAASTRGWGSIPLRSIGGAMGDAGSTNTGVQTGGEYADTPLMEKFCPYIRQIVRESARVECSASASCVSGRGASSHRTGTTSRIPAWCGSTFRSRRAGRWSSRSAAGPTAWRRGHCTSRTSVRCTRGRIARSWIESTW</sequence>
<name>A0ABN9PD84_9DINO</name>
<evidence type="ECO:0000313" key="1">
    <source>
        <dbReference type="EMBL" id="CAK0789364.1"/>
    </source>
</evidence>
<keyword evidence="2" id="KW-1185">Reference proteome</keyword>
<dbReference type="Gene3D" id="2.60.120.330">
    <property type="entry name" value="B-lactam Antibiotic, Isopenicillin N Synthase, Chain"/>
    <property type="match status" value="1"/>
</dbReference>
<comment type="caution">
    <text evidence="1">The sequence shown here is derived from an EMBL/GenBank/DDBJ whole genome shotgun (WGS) entry which is preliminary data.</text>
</comment>
<evidence type="ECO:0000313" key="2">
    <source>
        <dbReference type="Proteomes" id="UP001189429"/>
    </source>
</evidence>